<feature type="coiled-coil region" evidence="5">
    <location>
        <begin position="288"/>
        <end position="325"/>
    </location>
</feature>
<evidence type="ECO:0000313" key="10">
    <source>
        <dbReference type="Proteomes" id="UP000028782"/>
    </source>
</evidence>
<dbReference type="InterPro" id="IPR004089">
    <property type="entry name" value="MCPsignal_dom"/>
</dbReference>
<proteinExistence type="inferred from homology"/>
<comment type="similarity">
    <text evidence="3">Belongs to the methyl-accepting chemotaxis (MCP) protein family.</text>
</comment>
<keyword evidence="4" id="KW-0807">Transducer</keyword>
<keyword evidence="5" id="KW-0175">Coiled coil</keyword>
<dbReference type="PROSITE" id="PS50885">
    <property type="entry name" value="HAMP"/>
    <property type="match status" value="1"/>
</dbReference>
<keyword evidence="6" id="KW-0812">Transmembrane</keyword>
<feature type="domain" description="Methyl-accepting transducer" evidence="7">
    <location>
        <begin position="269"/>
        <end position="498"/>
    </location>
</feature>
<dbReference type="InterPro" id="IPR004090">
    <property type="entry name" value="Chemotax_Me-accpt_rcpt"/>
</dbReference>
<sequence>MQFNQWRVSTKLWCTLGGLLTMMLAVSLWNQHSSTQALQAGMQTLTDYDNRINLALQWKGATETTGERVLTSNMTTDEALTLRMDERVSEGVAVNGALQAQVIKLAQSDADKAALQKIAAVRAEVLALNKKAREIKLSGDIEAMRDFIRLQYLGAIGRYVASLQDFVKLQEQQRDAASLHLQQDQQKAIWLSWAVQALVLTAALGLALALTRSITHPLNEAVELTQAIAQGDLTVTASNNRHDEFGRLLSSVSTMAAQLRSLVSDVRTSVHSISTASAEIATGNHDLSARTEQTAANLEETAASMEQLTATVAQASDTARQANHLAGNAAQVAQRGGHVVQSVVSSMGRISDSAHRISDIIGVIDSIAFQTNILALNAAVEAARAGEQGRGFAVVAGEVRALAHRSAEAAKEIKALITTSVDAAQEGADQVSQAGRVMEEIVSSVGKVSDMIGEISASAMEQHDGISQVNQAVTNLDQMTQQNAALVEESTAAAVSLSDQAQRLTGMVSVFKVQAADRAPALTA</sequence>
<dbReference type="PANTHER" id="PTHR43531:SF14">
    <property type="entry name" value="METHYL-ACCEPTING CHEMOTAXIS PROTEIN I-RELATED"/>
    <property type="match status" value="1"/>
</dbReference>
<keyword evidence="6" id="KW-0472">Membrane</keyword>
<dbReference type="CDD" id="cd11386">
    <property type="entry name" value="MCP_signal"/>
    <property type="match status" value="1"/>
</dbReference>
<dbReference type="GO" id="GO:0005886">
    <property type="term" value="C:plasma membrane"/>
    <property type="evidence" value="ECO:0007669"/>
    <property type="project" value="TreeGrafter"/>
</dbReference>
<dbReference type="SMART" id="SM00283">
    <property type="entry name" value="MA"/>
    <property type="match status" value="1"/>
</dbReference>
<dbReference type="Gene3D" id="1.10.287.950">
    <property type="entry name" value="Methyl-accepting chemotaxis protein"/>
    <property type="match status" value="1"/>
</dbReference>
<feature type="domain" description="HAMP" evidence="8">
    <location>
        <begin position="212"/>
        <end position="264"/>
    </location>
</feature>
<comment type="subcellular location">
    <subcellularLocation>
        <location evidence="1">Membrane</location>
    </subcellularLocation>
</comment>
<dbReference type="GO" id="GO:0004888">
    <property type="term" value="F:transmembrane signaling receptor activity"/>
    <property type="evidence" value="ECO:0007669"/>
    <property type="project" value="InterPro"/>
</dbReference>
<dbReference type="SMART" id="SM00304">
    <property type="entry name" value="HAMP"/>
    <property type="match status" value="1"/>
</dbReference>
<evidence type="ECO:0000256" key="4">
    <source>
        <dbReference type="PROSITE-ProRule" id="PRU00284"/>
    </source>
</evidence>
<dbReference type="GO" id="GO:0006935">
    <property type="term" value="P:chemotaxis"/>
    <property type="evidence" value="ECO:0007669"/>
    <property type="project" value="InterPro"/>
</dbReference>
<dbReference type="KEGG" id="ctes:O987_17510"/>
<evidence type="ECO:0000259" key="7">
    <source>
        <dbReference type="PROSITE" id="PS50111"/>
    </source>
</evidence>
<reference evidence="9 10" key="1">
    <citation type="journal article" date="2014" name="Genome Announc.">
        <title>Complete Genome Sequence of Polychlorinated Biphenyl Degrader Comamonas testosteroni TK102 (NBRC 109938).</title>
        <authorList>
            <person name="Fukuda K."/>
            <person name="Hosoyama A."/>
            <person name="Tsuchikane K."/>
            <person name="Ohji S."/>
            <person name="Yamazoe A."/>
            <person name="Fujita N."/>
            <person name="Shintani M."/>
            <person name="Kimbara K."/>
        </authorList>
    </citation>
    <scope>NUCLEOTIDE SEQUENCE [LARGE SCALE GENOMIC DNA]</scope>
    <source>
        <strain evidence="9">TK102</strain>
    </source>
</reference>
<keyword evidence="2" id="KW-0488">Methylation</keyword>
<name>A0A076PL88_COMTE</name>
<dbReference type="HOGENOM" id="CLU_000445_107_16_4"/>
<dbReference type="FunFam" id="1.10.287.950:FF:000001">
    <property type="entry name" value="Methyl-accepting chemotaxis sensory transducer"/>
    <property type="match status" value="1"/>
</dbReference>
<dbReference type="Proteomes" id="UP000028782">
    <property type="component" value="Chromosome"/>
</dbReference>
<dbReference type="RefSeq" id="WP_043373646.1">
    <property type="nucleotide sequence ID" value="NZ_CP006704.1"/>
</dbReference>
<dbReference type="Pfam" id="PF00672">
    <property type="entry name" value="HAMP"/>
    <property type="match status" value="1"/>
</dbReference>
<gene>
    <name evidence="9" type="ORF">O987_17510</name>
</gene>
<keyword evidence="6" id="KW-1133">Transmembrane helix</keyword>
<evidence type="ECO:0000256" key="1">
    <source>
        <dbReference type="ARBA" id="ARBA00004370"/>
    </source>
</evidence>
<organism evidence="9 10">
    <name type="scientific">Comamonas testosteroni TK102</name>
    <dbReference type="NCBI Taxonomy" id="1392005"/>
    <lineage>
        <taxon>Bacteria</taxon>
        <taxon>Pseudomonadati</taxon>
        <taxon>Pseudomonadota</taxon>
        <taxon>Betaproteobacteria</taxon>
        <taxon>Burkholderiales</taxon>
        <taxon>Comamonadaceae</taxon>
        <taxon>Comamonas</taxon>
    </lineage>
</organism>
<evidence type="ECO:0000256" key="3">
    <source>
        <dbReference type="ARBA" id="ARBA00029447"/>
    </source>
</evidence>
<dbReference type="InterPro" id="IPR047347">
    <property type="entry name" value="YvaQ-like_sensor"/>
</dbReference>
<dbReference type="GO" id="GO:0007165">
    <property type="term" value="P:signal transduction"/>
    <property type="evidence" value="ECO:0007669"/>
    <property type="project" value="UniProtKB-KW"/>
</dbReference>
<dbReference type="AlphaFoldDB" id="A0A076PL88"/>
<dbReference type="CDD" id="cd06225">
    <property type="entry name" value="HAMP"/>
    <property type="match status" value="1"/>
</dbReference>
<feature type="transmembrane region" description="Helical" evidence="6">
    <location>
        <begin position="12"/>
        <end position="29"/>
    </location>
</feature>
<evidence type="ECO:0000256" key="5">
    <source>
        <dbReference type="SAM" id="Coils"/>
    </source>
</evidence>
<dbReference type="PRINTS" id="PR00260">
    <property type="entry name" value="CHEMTRNSDUCR"/>
</dbReference>
<dbReference type="EMBL" id="CP006704">
    <property type="protein sequence ID" value="AIJ47614.1"/>
    <property type="molecule type" value="Genomic_DNA"/>
</dbReference>
<dbReference type="PANTHER" id="PTHR43531">
    <property type="entry name" value="PROTEIN ICFG"/>
    <property type="match status" value="1"/>
</dbReference>
<dbReference type="Pfam" id="PF00015">
    <property type="entry name" value="MCPsignal"/>
    <property type="match status" value="1"/>
</dbReference>
<evidence type="ECO:0000256" key="2">
    <source>
        <dbReference type="ARBA" id="ARBA00022481"/>
    </source>
</evidence>
<evidence type="ECO:0000313" key="9">
    <source>
        <dbReference type="EMBL" id="AIJ47614.1"/>
    </source>
</evidence>
<dbReference type="InterPro" id="IPR003660">
    <property type="entry name" value="HAMP_dom"/>
</dbReference>
<dbReference type="SUPFAM" id="SSF58104">
    <property type="entry name" value="Methyl-accepting chemotaxis protein (MCP) signaling domain"/>
    <property type="match status" value="1"/>
</dbReference>
<dbReference type="InterPro" id="IPR051310">
    <property type="entry name" value="MCP_chemotaxis"/>
</dbReference>
<evidence type="ECO:0000256" key="6">
    <source>
        <dbReference type="SAM" id="Phobius"/>
    </source>
</evidence>
<protein>
    <submittedName>
        <fullName evidence="9">Chemotaxis protein</fullName>
    </submittedName>
</protein>
<evidence type="ECO:0000259" key="8">
    <source>
        <dbReference type="PROSITE" id="PS50885"/>
    </source>
</evidence>
<accession>A0A076PL88</accession>
<dbReference type="PROSITE" id="PS50111">
    <property type="entry name" value="CHEMOTAXIS_TRANSDUC_2"/>
    <property type="match status" value="1"/>
</dbReference>
<dbReference type="CDD" id="cd19411">
    <property type="entry name" value="MCP2201-like_sensor"/>
    <property type="match status" value="1"/>
</dbReference>